<organism evidence="2 3">
    <name type="scientific">Solanum commersonii</name>
    <name type="common">Commerson's wild potato</name>
    <name type="synonym">Commerson's nightshade</name>
    <dbReference type="NCBI Taxonomy" id="4109"/>
    <lineage>
        <taxon>Eukaryota</taxon>
        <taxon>Viridiplantae</taxon>
        <taxon>Streptophyta</taxon>
        <taxon>Embryophyta</taxon>
        <taxon>Tracheophyta</taxon>
        <taxon>Spermatophyta</taxon>
        <taxon>Magnoliopsida</taxon>
        <taxon>eudicotyledons</taxon>
        <taxon>Gunneridae</taxon>
        <taxon>Pentapetalae</taxon>
        <taxon>asterids</taxon>
        <taxon>lamiids</taxon>
        <taxon>Solanales</taxon>
        <taxon>Solanaceae</taxon>
        <taxon>Solanoideae</taxon>
        <taxon>Solaneae</taxon>
        <taxon>Solanum</taxon>
    </lineage>
</organism>
<accession>A0A9J5X0S7</accession>
<dbReference type="OrthoDB" id="1930928at2759"/>
<comment type="caution">
    <text evidence="2">The sequence shown here is derived from an EMBL/GenBank/DDBJ whole genome shotgun (WGS) entry which is preliminary data.</text>
</comment>
<keyword evidence="3" id="KW-1185">Reference proteome</keyword>
<evidence type="ECO:0000313" key="2">
    <source>
        <dbReference type="EMBL" id="KAG5581279.1"/>
    </source>
</evidence>
<dbReference type="AlphaFoldDB" id="A0A9J5X0S7"/>
<feature type="compositionally biased region" description="Basic residues" evidence="1">
    <location>
        <begin position="50"/>
        <end position="64"/>
    </location>
</feature>
<sequence>MEGNPYAQILLQLKDQSMYNIPTVNQVVALWIDENNQNIPFEREIIVHQHSRKRNKRQPHRRSGHSPTLNNDIPLFISADAILSNEDQDVRCETKGNVSCKDTIVTNYKHEKQSGQYYCYVEEERFIKVSLIVSAWENIKEIELGKECYFHHILLGGGPAHVLVVEFQNRRVPHIHLLLILKEGYKIKSGDQYDSPYNNNSIKAKDGYPIYKEEDMEG</sequence>
<gene>
    <name evidence="2" type="ORF">H5410_051906</name>
</gene>
<evidence type="ECO:0000313" key="3">
    <source>
        <dbReference type="Proteomes" id="UP000824120"/>
    </source>
</evidence>
<evidence type="ECO:0000256" key="1">
    <source>
        <dbReference type="SAM" id="MobiDB-lite"/>
    </source>
</evidence>
<proteinExistence type="predicted"/>
<name>A0A9J5X0S7_SOLCO</name>
<dbReference type="EMBL" id="JACXVP010000010">
    <property type="protein sequence ID" value="KAG5581279.1"/>
    <property type="molecule type" value="Genomic_DNA"/>
</dbReference>
<feature type="region of interest" description="Disordered" evidence="1">
    <location>
        <begin position="50"/>
        <end position="70"/>
    </location>
</feature>
<reference evidence="2 3" key="1">
    <citation type="submission" date="2020-09" db="EMBL/GenBank/DDBJ databases">
        <title>De no assembly of potato wild relative species, Solanum commersonii.</title>
        <authorList>
            <person name="Cho K."/>
        </authorList>
    </citation>
    <scope>NUCLEOTIDE SEQUENCE [LARGE SCALE GENOMIC DNA]</scope>
    <source>
        <strain evidence="2">LZ3.2</strain>
        <tissue evidence="2">Leaf</tissue>
    </source>
</reference>
<protein>
    <submittedName>
        <fullName evidence="2">Uncharacterized protein</fullName>
    </submittedName>
</protein>
<dbReference type="Proteomes" id="UP000824120">
    <property type="component" value="Chromosome 10"/>
</dbReference>